<dbReference type="InterPro" id="IPR005248">
    <property type="entry name" value="NadD/NMNAT"/>
</dbReference>
<keyword evidence="8 11" id="KW-0067">ATP-binding</keyword>
<dbReference type="Pfam" id="PF01467">
    <property type="entry name" value="CTP_transf_like"/>
    <property type="match status" value="1"/>
</dbReference>
<evidence type="ECO:0000256" key="6">
    <source>
        <dbReference type="ARBA" id="ARBA00022695"/>
    </source>
</evidence>
<dbReference type="GO" id="GO:0004515">
    <property type="term" value="F:nicotinate-nucleotide adenylyltransferase activity"/>
    <property type="evidence" value="ECO:0007669"/>
    <property type="project" value="UniProtKB-UniRule"/>
</dbReference>
<dbReference type="EMBL" id="CP029161">
    <property type="protein sequence ID" value="AWH90763.1"/>
    <property type="molecule type" value="Genomic_DNA"/>
</dbReference>
<dbReference type="GO" id="GO:0005524">
    <property type="term" value="F:ATP binding"/>
    <property type="evidence" value="ECO:0007669"/>
    <property type="project" value="UniProtKB-KW"/>
</dbReference>
<protein>
    <recommendedName>
        <fullName evidence="11">Probable nicotinate-nucleotide adenylyltransferase</fullName>
        <ecNumber evidence="11">2.7.7.18</ecNumber>
    </recommendedName>
    <alternativeName>
        <fullName evidence="11">Deamido-NAD(+) diphosphorylase</fullName>
    </alternativeName>
    <alternativeName>
        <fullName evidence="11">Deamido-NAD(+) pyrophosphorylase</fullName>
    </alternativeName>
    <alternativeName>
        <fullName evidence="11">Nicotinate mononucleotide adenylyltransferase</fullName>
        <shortName evidence="11">NaMN adenylyltransferase</shortName>
    </alternativeName>
</protein>
<dbReference type="PANTHER" id="PTHR39321">
    <property type="entry name" value="NICOTINATE-NUCLEOTIDE ADENYLYLTRANSFERASE-RELATED"/>
    <property type="match status" value="1"/>
</dbReference>
<proteinExistence type="inferred from homology"/>
<comment type="function">
    <text evidence="1 11">Catalyzes the reversible adenylation of nicotinate mononucleotide (NaMN) to nicotinic acid adenine dinucleotide (NaAD).</text>
</comment>
<dbReference type="HAMAP" id="MF_00244">
    <property type="entry name" value="NaMN_adenylyltr"/>
    <property type="match status" value="1"/>
</dbReference>
<comment type="pathway">
    <text evidence="2 11">Cofactor biosynthesis; NAD(+) biosynthesis; deamido-NAD(+) from nicotinate D-ribonucleotide: step 1/1.</text>
</comment>
<evidence type="ECO:0000259" key="12">
    <source>
        <dbReference type="Pfam" id="PF01467"/>
    </source>
</evidence>
<dbReference type="NCBIfam" id="NF000839">
    <property type="entry name" value="PRK00071.1-1"/>
    <property type="match status" value="1"/>
</dbReference>
<dbReference type="NCBIfam" id="TIGR00482">
    <property type="entry name" value="nicotinate (nicotinamide) nucleotide adenylyltransferase"/>
    <property type="match status" value="1"/>
</dbReference>
<dbReference type="AlphaFoldDB" id="A0A2U8DGA3"/>
<dbReference type="InterPro" id="IPR004821">
    <property type="entry name" value="Cyt_trans-like"/>
</dbReference>
<keyword evidence="6 11" id="KW-0548">Nucleotidyltransferase</keyword>
<dbReference type="InterPro" id="IPR014729">
    <property type="entry name" value="Rossmann-like_a/b/a_fold"/>
</dbReference>
<sequence>MKKIYAIFGGNFDPIHYGHIYSAENLAQEILITKIILLPNKNPPHRCESKTPIIDRLQMIKLATINKKLFEISHLETKGEKIFHTVETLKKIRIKIGFLQPLCFIIGEDNLRNFDQWKNWKEILLYTHLLVCPRINKIKISPDLKKWIFLHSINDPNFLYKKPSGYIFFSKIPIFNISSTKIRNNYYKGKNAYDLVPKDVEKYILLKKLYKKY</sequence>
<evidence type="ECO:0000256" key="8">
    <source>
        <dbReference type="ARBA" id="ARBA00022840"/>
    </source>
</evidence>
<dbReference type="GO" id="GO:0009435">
    <property type="term" value="P:NAD+ biosynthetic process"/>
    <property type="evidence" value="ECO:0007669"/>
    <property type="project" value="UniProtKB-UniRule"/>
</dbReference>
<comment type="catalytic activity">
    <reaction evidence="10 11">
        <text>nicotinate beta-D-ribonucleotide + ATP + H(+) = deamido-NAD(+) + diphosphate</text>
        <dbReference type="Rhea" id="RHEA:22860"/>
        <dbReference type="ChEBI" id="CHEBI:15378"/>
        <dbReference type="ChEBI" id="CHEBI:30616"/>
        <dbReference type="ChEBI" id="CHEBI:33019"/>
        <dbReference type="ChEBI" id="CHEBI:57502"/>
        <dbReference type="ChEBI" id="CHEBI:58437"/>
        <dbReference type="EC" id="2.7.7.18"/>
    </reaction>
</comment>
<dbReference type="RefSeq" id="WP_158341128.1">
    <property type="nucleotide sequence ID" value="NZ_CP029161.1"/>
</dbReference>
<dbReference type="NCBIfam" id="TIGR00125">
    <property type="entry name" value="cyt_tran_rel"/>
    <property type="match status" value="1"/>
</dbReference>
<reference evidence="13 14" key="1">
    <citation type="submission" date="2018-04" db="EMBL/GenBank/DDBJ databases">
        <title>Genome sequence of Buchnera aphidicola from Melaphis sacchari.</title>
        <authorList>
            <person name="Geib S.M."/>
            <person name="Palmer N.A."/>
            <person name="Sattler S.E."/>
            <person name="Sarath G."/>
        </authorList>
    </citation>
    <scope>NUCLEOTIDE SEQUENCE [LARGE SCALE GENOMIC DNA]</scope>
    <source>
        <strain evidence="13 14">LSU</strain>
    </source>
</reference>
<keyword evidence="7 11" id="KW-0547">Nucleotide-binding</keyword>
<dbReference type="SUPFAM" id="SSF52374">
    <property type="entry name" value="Nucleotidylyl transferase"/>
    <property type="match status" value="1"/>
</dbReference>
<evidence type="ECO:0000256" key="4">
    <source>
        <dbReference type="ARBA" id="ARBA00022642"/>
    </source>
</evidence>
<name>A0A2U8DGA3_9GAMM</name>
<evidence type="ECO:0000256" key="5">
    <source>
        <dbReference type="ARBA" id="ARBA00022679"/>
    </source>
</evidence>
<keyword evidence="4 11" id="KW-0662">Pyridine nucleotide biosynthesis</keyword>
<feature type="domain" description="Cytidyltransferase-like" evidence="12">
    <location>
        <begin position="7"/>
        <end position="184"/>
    </location>
</feature>
<evidence type="ECO:0000256" key="3">
    <source>
        <dbReference type="ARBA" id="ARBA00009014"/>
    </source>
</evidence>
<evidence type="ECO:0000256" key="7">
    <source>
        <dbReference type="ARBA" id="ARBA00022741"/>
    </source>
</evidence>
<organism evidence="13 14">
    <name type="scientific">Buchnera aphidicola</name>
    <name type="common">Melanaphis sacchari</name>
    <dbReference type="NCBI Taxonomy" id="2173854"/>
    <lineage>
        <taxon>Bacteria</taxon>
        <taxon>Pseudomonadati</taxon>
        <taxon>Pseudomonadota</taxon>
        <taxon>Gammaproteobacteria</taxon>
        <taxon>Enterobacterales</taxon>
        <taxon>Erwiniaceae</taxon>
        <taxon>Buchnera</taxon>
    </lineage>
</organism>
<accession>A0A2U8DGA3</accession>
<dbReference type="EC" id="2.7.7.18" evidence="11"/>
<gene>
    <name evidence="11" type="primary">nadD</name>
    <name evidence="13" type="ORF">DD681_00810</name>
</gene>
<keyword evidence="5 11" id="KW-0808">Transferase</keyword>
<dbReference type="Gene3D" id="3.40.50.620">
    <property type="entry name" value="HUPs"/>
    <property type="match status" value="1"/>
</dbReference>
<comment type="similarity">
    <text evidence="3 11">Belongs to the NadD family.</text>
</comment>
<dbReference type="CDD" id="cd02165">
    <property type="entry name" value="NMNAT"/>
    <property type="match status" value="1"/>
</dbReference>
<evidence type="ECO:0000256" key="2">
    <source>
        <dbReference type="ARBA" id="ARBA00005019"/>
    </source>
</evidence>
<evidence type="ECO:0000313" key="13">
    <source>
        <dbReference type="EMBL" id="AWH90763.1"/>
    </source>
</evidence>
<dbReference type="Proteomes" id="UP000244884">
    <property type="component" value="Chromosome"/>
</dbReference>
<evidence type="ECO:0000256" key="1">
    <source>
        <dbReference type="ARBA" id="ARBA00002324"/>
    </source>
</evidence>
<evidence type="ECO:0000313" key="14">
    <source>
        <dbReference type="Proteomes" id="UP000244884"/>
    </source>
</evidence>
<evidence type="ECO:0000256" key="11">
    <source>
        <dbReference type="HAMAP-Rule" id="MF_00244"/>
    </source>
</evidence>
<evidence type="ECO:0000256" key="9">
    <source>
        <dbReference type="ARBA" id="ARBA00023027"/>
    </source>
</evidence>
<keyword evidence="9 11" id="KW-0520">NAD</keyword>
<dbReference type="OrthoDB" id="5295945at2"/>
<dbReference type="PANTHER" id="PTHR39321:SF3">
    <property type="entry name" value="PHOSPHOPANTETHEINE ADENYLYLTRANSFERASE"/>
    <property type="match status" value="1"/>
</dbReference>
<dbReference type="UniPathway" id="UPA00253">
    <property type="reaction ID" value="UER00332"/>
</dbReference>
<evidence type="ECO:0000256" key="10">
    <source>
        <dbReference type="ARBA" id="ARBA00048721"/>
    </source>
</evidence>